<evidence type="ECO:0000256" key="7">
    <source>
        <dbReference type="ARBA" id="ARBA00022741"/>
    </source>
</evidence>
<keyword evidence="5" id="KW-0762">Sugar transport</keyword>
<dbReference type="FunFam" id="3.40.50.300:FF:000127">
    <property type="entry name" value="Ribose import ATP-binding protein RbsA"/>
    <property type="match status" value="1"/>
</dbReference>
<dbReference type="GO" id="GO:0005524">
    <property type="term" value="F:ATP binding"/>
    <property type="evidence" value="ECO:0007669"/>
    <property type="project" value="UniProtKB-KW"/>
</dbReference>
<feature type="domain" description="ABC transporter" evidence="11">
    <location>
        <begin position="259"/>
        <end position="501"/>
    </location>
</feature>
<keyword evidence="9" id="KW-1278">Translocase</keyword>
<keyword evidence="6" id="KW-0677">Repeat</keyword>
<sequence>MPTMTPTPRLQLHQITKRYPGVLANDAVSLQVAPGSIHAVLGENGAGKSTLMKIIYGVVAPDDGVMLFNGRPVHVRDPQQARALGISMVFQHFSLFETLSVAENVWLGLQGALSLREVAESIAVKASEYGLDVDPHRPVHSLSVGERQRVEIVRALLTQPQLLILDEPTSVLTPQAVQRLFGVLRQLASEGCSILYISHKLDEIRALCDACTVMRGGRVSGVCDPRQTSHAELSRLMIGSEPPALPPHRAASGDVMLEVRGLTLERPSPYGTALRDVALQVRAGEIVGIAGVSGNGQSELLEVLSGESTAAPAGSIRLRGEDIARCGPVARRRRGLHTAPEERLGRAAVPSLGLAHNLLLTRRDAVRRGGWLDLKALRAQAAALIERYGVKAAGVDAPAQSLSGGNLQKFIVGREIEARPSVFIVAQPTWGVDVGAAAQIRAQIVALREAGCAVLVFSEELDELFELCDRLYVMAQGRLSPSLPVAQATVEQVGAWMAGLWAQEAGHVAA</sequence>
<evidence type="ECO:0000256" key="2">
    <source>
        <dbReference type="ARBA" id="ARBA00022448"/>
    </source>
</evidence>
<gene>
    <name evidence="12" type="primary">mglA</name>
    <name evidence="12" type="ORF">Tchar_02206</name>
</gene>
<keyword evidence="10" id="KW-0472">Membrane</keyword>
<organism evidence="12 13">
    <name type="scientific">Tepidimonas charontis</name>
    <dbReference type="NCBI Taxonomy" id="2267262"/>
    <lineage>
        <taxon>Bacteria</taxon>
        <taxon>Pseudomonadati</taxon>
        <taxon>Pseudomonadota</taxon>
        <taxon>Betaproteobacteria</taxon>
        <taxon>Burkholderiales</taxon>
        <taxon>Tepidimonas</taxon>
    </lineage>
</organism>
<dbReference type="Proteomes" id="UP000318294">
    <property type="component" value="Unassembled WGS sequence"/>
</dbReference>
<accession>A0A554X7Q7</accession>
<dbReference type="SUPFAM" id="SSF52540">
    <property type="entry name" value="P-loop containing nucleoside triphosphate hydrolases"/>
    <property type="match status" value="2"/>
</dbReference>
<dbReference type="EC" id="3.6.3.17" evidence="12"/>
<evidence type="ECO:0000313" key="12">
    <source>
        <dbReference type="EMBL" id="TSE31863.1"/>
    </source>
</evidence>
<proteinExistence type="predicted"/>
<dbReference type="PROSITE" id="PS00211">
    <property type="entry name" value="ABC_TRANSPORTER_1"/>
    <property type="match status" value="2"/>
</dbReference>
<keyword evidence="8 12" id="KW-0067">ATP-binding</keyword>
<reference evidence="12 13" key="1">
    <citation type="submission" date="2019-07" db="EMBL/GenBank/DDBJ databases">
        <title>Tepidimonas charontis SPSP-6 draft genome.</title>
        <authorList>
            <person name="Da Costa M.S."/>
            <person name="Froufe H.J.C."/>
            <person name="Egas C."/>
            <person name="Albuquerque L."/>
        </authorList>
    </citation>
    <scope>NUCLEOTIDE SEQUENCE [LARGE SCALE GENOMIC DNA]</scope>
    <source>
        <strain evidence="12 13">SPSP-6</strain>
    </source>
</reference>
<protein>
    <submittedName>
        <fullName evidence="12">Galactose/methyl galactoside import ATP-binding protein MglA</fullName>
        <ecNumber evidence="12">3.6.3.17</ecNumber>
    </submittedName>
</protein>
<dbReference type="CDD" id="cd03215">
    <property type="entry name" value="ABC_Carb_Monos_II"/>
    <property type="match status" value="1"/>
</dbReference>
<evidence type="ECO:0000259" key="11">
    <source>
        <dbReference type="PROSITE" id="PS50893"/>
    </source>
</evidence>
<evidence type="ECO:0000256" key="4">
    <source>
        <dbReference type="ARBA" id="ARBA00022519"/>
    </source>
</evidence>
<evidence type="ECO:0000256" key="3">
    <source>
        <dbReference type="ARBA" id="ARBA00022475"/>
    </source>
</evidence>
<comment type="caution">
    <text evidence="12">The sequence shown here is derived from an EMBL/GenBank/DDBJ whole genome shotgun (WGS) entry which is preliminary data.</text>
</comment>
<dbReference type="EMBL" id="VJON01000042">
    <property type="protein sequence ID" value="TSE31863.1"/>
    <property type="molecule type" value="Genomic_DNA"/>
</dbReference>
<evidence type="ECO:0000256" key="5">
    <source>
        <dbReference type="ARBA" id="ARBA00022597"/>
    </source>
</evidence>
<evidence type="ECO:0000256" key="6">
    <source>
        <dbReference type="ARBA" id="ARBA00022737"/>
    </source>
</evidence>
<feature type="domain" description="ABC transporter" evidence="11">
    <location>
        <begin position="10"/>
        <end position="241"/>
    </location>
</feature>
<evidence type="ECO:0000256" key="9">
    <source>
        <dbReference type="ARBA" id="ARBA00022967"/>
    </source>
</evidence>
<keyword evidence="3" id="KW-1003">Cell membrane</keyword>
<dbReference type="Gene3D" id="3.40.50.300">
    <property type="entry name" value="P-loop containing nucleotide triphosphate hydrolases"/>
    <property type="match status" value="2"/>
</dbReference>
<dbReference type="Pfam" id="PF00005">
    <property type="entry name" value="ABC_tran"/>
    <property type="match status" value="2"/>
</dbReference>
<dbReference type="GO" id="GO:0016887">
    <property type="term" value="F:ATP hydrolysis activity"/>
    <property type="evidence" value="ECO:0007669"/>
    <property type="project" value="InterPro"/>
</dbReference>
<dbReference type="InterPro" id="IPR003593">
    <property type="entry name" value="AAA+_ATPase"/>
</dbReference>
<name>A0A554X7Q7_9BURK</name>
<dbReference type="GO" id="GO:0005886">
    <property type="term" value="C:plasma membrane"/>
    <property type="evidence" value="ECO:0007669"/>
    <property type="project" value="UniProtKB-SubCell"/>
</dbReference>
<dbReference type="InterPro" id="IPR003439">
    <property type="entry name" value="ABC_transporter-like_ATP-bd"/>
</dbReference>
<evidence type="ECO:0000256" key="1">
    <source>
        <dbReference type="ARBA" id="ARBA00004202"/>
    </source>
</evidence>
<keyword evidence="4" id="KW-0997">Cell inner membrane</keyword>
<dbReference type="PROSITE" id="PS50893">
    <property type="entry name" value="ABC_TRANSPORTER_2"/>
    <property type="match status" value="2"/>
</dbReference>
<dbReference type="AlphaFoldDB" id="A0A554X7Q7"/>
<evidence type="ECO:0000313" key="13">
    <source>
        <dbReference type="Proteomes" id="UP000318294"/>
    </source>
</evidence>
<evidence type="ECO:0000256" key="10">
    <source>
        <dbReference type="ARBA" id="ARBA00023136"/>
    </source>
</evidence>
<comment type="subcellular location">
    <subcellularLocation>
        <location evidence="1">Cell membrane</location>
        <topology evidence="1">Peripheral membrane protein</topology>
    </subcellularLocation>
</comment>
<dbReference type="InterPro" id="IPR050107">
    <property type="entry name" value="ABC_carbohydrate_import_ATPase"/>
</dbReference>
<dbReference type="InterPro" id="IPR027417">
    <property type="entry name" value="P-loop_NTPase"/>
</dbReference>
<dbReference type="SMART" id="SM00382">
    <property type="entry name" value="AAA"/>
    <property type="match status" value="1"/>
</dbReference>
<dbReference type="PANTHER" id="PTHR43790:SF4">
    <property type="entry name" value="GUANOSINE IMPORT ATP-BINDING PROTEIN NUPO"/>
    <property type="match status" value="1"/>
</dbReference>
<keyword evidence="13" id="KW-1185">Reference proteome</keyword>
<dbReference type="InterPro" id="IPR017871">
    <property type="entry name" value="ABC_transporter-like_CS"/>
</dbReference>
<keyword evidence="7" id="KW-0547">Nucleotide-binding</keyword>
<keyword evidence="2" id="KW-0813">Transport</keyword>
<dbReference type="PANTHER" id="PTHR43790">
    <property type="entry name" value="CARBOHYDRATE TRANSPORT ATP-BINDING PROTEIN MG119-RELATED"/>
    <property type="match status" value="1"/>
</dbReference>
<keyword evidence="12" id="KW-0378">Hydrolase</keyword>
<dbReference type="CDD" id="cd03216">
    <property type="entry name" value="ABC_Carb_Monos_I"/>
    <property type="match status" value="1"/>
</dbReference>
<evidence type="ECO:0000256" key="8">
    <source>
        <dbReference type="ARBA" id="ARBA00022840"/>
    </source>
</evidence>